<evidence type="ECO:0000313" key="2">
    <source>
        <dbReference type="Proteomes" id="UP000031843"/>
    </source>
</evidence>
<gene>
    <name evidence="1" type="ORF">RR42_m4024</name>
</gene>
<organism evidence="1 2">
    <name type="scientific">Cupriavidus basilensis</name>
    <dbReference type="NCBI Taxonomy" id="68895"/>
    <lineage>
        <taxon>Bacteria</taxon>
        <taxon>Pseudomonadati</taxon>
        <taxon>Pseudomonadota</taxon>
        <taxon>Betaproteobacteria</taxon>
        <taxon>Burkholderiales</taxon>
        <taxon>Burkholderiaceae</taxon>
        <taxon>Cupriavidus</taxon>
    </lineage>
</organism>
<accession>A0A0C4YEV3</accession>
<reference evidence="1 2" key="1">
    <citation type="journal article" date="2015" name="Genome Announc.">
        <title>Complete Genome Sequence of Cupriavidus basilensis 4G11, Isolated from the Oak Ridge Field Research Center Site.</title>
        <authorList>
            <person name="Ray J."/>
            <person name="Waters R.J."/>
            <person name="Skerker J.M."/>
            <person name="Kuehl J.V."/>
            <person name="Price M.N."/>
            <person name="Huang J."/>
            <person name="Chakraborty R."/>
            <person name="Arkin A.P."/>
            <person name="Deutschbauer A."/>
        </authorList>
    </citation>
    <scope>NUCLEOTIDE SEQUENCE [LARGE SCALE GENOMIC DNA]</scope>
    <source>
        <strain evidence="1">4G11</strain>
    </source>
</reference>
<name>A0A0C4YEV3_9BURK</name>
<protein>
    <submittedName>
        <fullName evidence="1">Uncharacterized protein</fullName>
    </submittedName>
</protein>
<proteinExistence type="predicted"/>
<dbReference type="EMBL" id="CP010536">
    <property type="protein sequence ID" value="AJG21373.1"/>
    <property type="molecule type" value="Genomic_DNA"/>
</dbReference>
<dbReference type="Proteomes" id="UP000031843">
    <property type="component" value="Chromosome main"/>
</dbReference>
<sequence>MTRSSRPVAMFEPSPAPARAILLPDLPPLAVSPSVRPRRVRG</sequence>
<dbReference type="RefSeq" id="WP_269083351.1">
    <property type="nucleotide sequence ID" value="NZ_CP010536.1"/>
</dbReference>
<evidence type="ECO:0000313" key="1">
    <source>
        <dbReference type="EMBL" id="AJG21373.1"/>
    </source>
</evidence>
<keyword evidence="2" id="KW-1185">Reference proteome</keyword>
<dbReference type="STRING" id="68895.RR42_m4024"/>
<dbReference type="AlphaFoldDB" id="A0A0C4YEV3"/>
<dbReference type="KEGG" id="cbw:RR42_m4024"/>